<organism evidence="8 9">
    <name type="scientific">Nocardioides cremeus</name>
    <dbReference type="NCBI Taxonomy" id="3058044"/>
    <lineage>
        <taxon>Bacteria</taxon>
        <taxon>Bacillati</taxon>
        <taxon>Actinomycetota</taxon>
        <taxon>Actinomycetes</taxon>
        <taxon>Propionibacteriales</taxon>
        <taxon>Nocardioidaceae</taxon>
        <taxon>Nocardioides</taxon>
    </lineage>
</organism>
<evidence type="ECO:0000256" key="1">
    <source>
        <dbReference type="ARBA" id="ARBA00004141"/>
    </source>
</evidence>
<proteinExistence type="predicted"/>
<protein>
    <recommendedName>
        <fullName evidence="7">ABC transmembrane type-1 domain-containing protein</fullName>
    </recommendedName>
</protein>
<evidence type="ECO:0000313" key="9">
    <source>
        <dbReference type="Proteomes" id="UP001168363"/>
    </source>
</evidence>
<keyword evidence="3 6" id="KW-1133">Transmembrane helix</keyword>
<keyword evidence="2 6" id="KW-0812">Transmembrane</keyword>
<gene>
    <name evidence="8" type="ORF">QWJ41_18620</name>
</gene>
<feature type="non-terminal residue" evidence="8">
    <location>
        <position position="1"/>
    </location>
</feature>
<evidence type="ECO:0000256" key="5">
    <source>
        <dbReference type="SAM" id="MobiDB-lite"/>
    </source>
</evidence>
<keyword evidence="9" id="KW-1185">Reference proteome</keyword>
<evidence type="ECO:0000256" key="4">
    <source>
        <dbReference type="ARBA" id="ARBA00023136"/>
    </source>
</evidence>
<comment type="caution">
    <text evidence="8">The sequence shown here is derived from an EMBL/GenBank/DDBJ whole genome shotgun (WGS) entry which is preliminary data.</text>
</comment>
<dbReference type="InterPro" id="IPR035906">
    <property type="entry name" value="MetI-like_sf"/>
</dbReference>
<name>A0ABT8TUW0_9ACTN</name>
<dbReference type="InterPro" id="IPR000515">
    <property type="entry name" value="MetI-like"/>
</dbReference>
<feature type="compositionally biased region" description="Low complexity" evidence="5">
    <location>
        <begin position="82"/>
        <end position="102"/>
    </location>
</feature>
<feature type="domain" description="ABC transmembrane type-1" evidence="7">
    <location>
        <begin position="1"/>
        <end position="70"/>
    </location>
</feature>
<evidence type="ECO:0000259" key="7">
    <source>
        <dbReference type="PROSITE" id="PS50928"/>
    </source>
</evidence>
<dbReference type="Gene3D" id="1.10.3720.10">
    <property type="entry name" value="MetI-like"/>
    <property type="match status" value="1"/>
</dbReference>
<evidence type="ECO:0000256" key="3">
    <source>
        <dbReference type="ARBA" id="ARBA00022989"/>
    </source>
</evidence>
<comment type="subcellular location">
    <subcellularLocation>
        <location evidence="1">Membrane</location>
        <topology evidence="1">Multi-pass membrane protein</topology>
    </subcellularLocation>
</comment>
<dbReference type="SUPFAM" id="SSF161098">
    <property type="entry name" value="MetI-like"/>
    <property type="match status" value="1"/>
</dbReference>
<evidence type="ECO:0000313" key="8">
    <source>
        <dbReference type="EMBL" id="MDO3397749.1"/>
    </source>
</evidence>
<dbReference type="PROSITE" id="PS50928">
    <property type="entry name" value="ABC_TM1"/>
    <property type="match status" value="1"/>
</dbReference>
<evidence type="ECO:0000256" key="6">
    <source>
        <dbReference type="SAM" id="Phobius"/>
    </source>
</evidence>
<evidence type="ECO:0000256" key="2">
    <source>
        <dbReference type="ARBA" id="ARBA00022692"/>
    </source>
</evidence>
<feature type="transmembrane region" description="Helical" evidence="6">
    <location>
        <begin position="53"/>
        <end position="71"/>
    </location>
</feature>
<feature type="region of interest" description="Disordered" evidence="5">
    <location>
        <begin position="78"/>
        <end position="123"/>
    </location>
</feature>
<sequence>PLARPGVAVAATLVLIDAVKELPLVLMLRPFGFTTLSVWVYELASENFWERAALPALLIVAVAVVPVVLTFRATGTRAEADPGATGTAAPAALSGSLPAAPGQVSTTLTLDRGGAEGPGRMEP</sequence>
<accession>A0ABT8TUW0</accession>
<reference evidence="8" key="1">
    <citation type="submission" date="2023-06" db="EMBL/GenBank/DDBJ databases">
        <title>Genome sequence of Nocardioides sp. SOB44.</title>
        <authorList>
            <person name="Zhang G."/>
        </authorList>
    </citation>
    <scope>NUCLEOTIDE SEQUENCE</scope>
    <source>
        <strain evidence="8">SOB44</strain>
    </source>
</reference>
<dbReference type="Proteomes" id="UP001168363">
    <property type="component" value="Unassembled WGS sequence"/>
</dbReference>
<keyword evidence="4 6" id="KW-0472">Membrane</keyword>
<dbReference type="EMBL" id="JAULSC010000026">
    <property type="protein sequence ID" value="MDO3397749.1"/>
    <property type="molecule type" value="Genomic_DNA"/>
</dbReference>